<feature type="region of interest" description="Disordered" evidence="1">
    <location>
        <begin position="205"/>
        <end position="246"/>
    </location>
</feature>
<keyword evidence="4" id="KW-1185">Reference proteome</keyword>
<gene>
    <name evidence="3" type="ORF">GGU10DRAFT_107435</name>
</gene>
<feature type="transmembrane region" description="Helical" evidence="2">
    <location>
        <begin position="135"/>
        <end position="160"/>
    </location>
</feature>
<comment type="caution">
    <text evidence="3">The sequence shown here is derived from an EMBL/GenBank/DDBJ whole genome shotgun (WGS) entry which is preliminary data.</text>
</comment>
<keyword evidence="2" id="KW-0472">Membrane</keyword>
<dbReference type="Proteomes" id="UP001163798">
    <property type="component" value="Unassembled WGS sequence"/>
</dbReference>
<sequence>MPLISTTTHTAPTTVHSIPSSSVTIIAQSYSSSLLVNRRQFGPGFGGSSFTFSPPNGFPTFWSAEWPAESSQASSSDQSDSSTTNTIDSASAGQITFPGTPISSSKGNTIPSSTLAGSTTIIQPTTMQSSKKTTAVVVGSAVAGSVAALLAVGICIFFILRRRLHKHLQNIGETIIIPLNPDTTPITIAVARREKDALIDSHLRNPTAAAMTPEISPSTQSPRKTRTTTSSHGRHSPTSAPDVVARPQPGIIHHGHGHGHTGTEAANIANGVRSQIAVSHDSNEEMRVDMRRMMEYVQRFEAHIRPVEYSGVGGVEGVALASSVVPDAPPPTYESL</sequence>
<dbReference type="CDD" id="cd12087">
    <property type="entry name" value="TM_EGFR-like"/>
    <property type="match status" value="1"/>
</dbReference>
<dbReference type="AlphaFoldDB" id="A0AA38K888"/>
<proteinExistence type="predicted"/>
<evidence type="ECO:0000256" key="1">
    <source>
        <dbReference type="SAM" id="MobiDB-lite"/>
    </source>
</evidence>
<evidence type="ECO:0000256" key="2">
    <source>
        <dbReference type="SAM" id="Phobius"/>
    </source>
</evidence>
<accession>A0AA38K888</accession>
<organism evidence="3 4">
    <name type="scientific">Lentinula aff. detonsa</name>
    <dbReference type="NCBI Taxonomy" id="2804958"/>
    <lineage>
        <taxon>Eukaryota</taxon>
        <taxon>Fungi</taxon>
        <taxon>Dikarya</taxon>
        <taxon>Basidiomycota</taxon>
        <taxon>Agaricomycotina</taxon>
        <taxon>Agaricomycetes</taxon>
        <taxon>Agaricomycetidae</taxon>
        <taxon>Agaricales</taxon>
        <taxon>Marasmiineae</taxon>
        <taxon>Omphalotaceae</taxon>
        <taxon>Lentinula</taxon>
    </lineage>
</organism>
<feature type="region of interest" description="Disordered" evidence="1">
    <location>
        <begin position="69"/>
        <end position="110"/>
    </location>
</feature>
<name>A0AA38K888_9AGAR</name>
<dbReference type="EMBL" id="MU793552">
    <property type="protein sequence ID" value="KAJ3781494.1"/>
    <property type="molecule type" value="Genomic_DNA"/>
</dbReference>
<evidence type="ECO:0000313" key="3">
    <source>
        <dbReference type="EMBL" id="KAJ3781494.1"/>
    </source>
</evidence>
<feature type="compositionally biased region" description="Low complexity" evidence="1">
    <location>
        <begin position="70"/>
        <end position="92"/>
    </location>
</feature>
<keyword evidence="2" id="KW-1133">Transmembrane helix</keyword>
<feature type="compositionally biased region" description="Low complexity" evidence="1">
    <location>
        <begin position="227"/>
        <end position="239"/>
    </location>
</feature>
<keyword evidence="2" id="KW-0812">Transmembrane</keyword>
<protein>
    <submittedName>
        <fullName evidence="3">Uncharacterized protein</fullName>
    </submittedName>
</protein>
<evidence type="ECO:0000313" key="4">
    <source>
        <dbReference type="Proteomes" id="UP001163798"/>
    </source>
</evidence>
<feature type="compositionally biased region" description="Polar residues" evidence="1">
    <location>
        <begin position="101"/>
        <end position="110"/>
    </location>
</feature>
<reference evidence="3" key="1">
    <citation type="submission" date="2022-08" db="EMBL/GenBank/DDBJ databases">
        <authorList>
            <consortium name="DOE Joint Genome Institute"/>
            <person name="Min B."/>
            <person name="Riley R."/>
            <person name="Sierra-Patev S."/>
            <person name="Naranjo-Ortiz M."/>
            <person name="Looney B."/>
            <person name="Konkel Z."/>
            <person name="Slot J.C."/>
            <person name="Sakamoto Y."/>
            <person name="Steenwyk J.L."/>
            <person name="Rokas A."/>
            <person name="Carro J."/>
            <person name="Camarero S."/>
            <person name="Ferreira P."/>
            <person name="Molpeceres G."/>
            <person name="Ruiz-Duenas F.J."/>
            <person name="Serrano A."/>
            <person name="Henrissat B."/>
            <person name="Drula E."/>
            <person name="Hughes K.W."/>
            <person name="Mata J.L."/>
            <person name="Ishikawa N.K."/>
            <person name="Vargas-Isla R."/>
            <person name="Ushijima S."/>
            <person name="Smith C.A."/>
            <person name="Ahrendt S."/>
            <person name="Andreopoulos W."/>
            <person name="He G."/>
            <person name="Labutti K."/>
            <person name="Lipzen A."/>
            <person name="Ng V."/>
            <person name="Sandor L."/>
            <person name="Barry K."/>
            <person name="Martinez A.T."/>
            <person name="Xiao Y."/>
            <person name="Gibbons J.G."/>
            <person name="Terashima K."/>
            <person name="Hibbett D.S."/>
            <person name="Grigoriev I.V."/>
        </authorList>
    </citation>
    <scope>NUCLEOTIDE SEQUENCE</scope>
    <source>
        <strain evidence="3">TFB10291</strain>
    </source>
</reference>